<protein>
    <submittedName>
        <fullName evidence="2">Uncharacterized protein</fullName>
    </submittedName>
</protein>
<name>A0A7C9E481_OPUST</name>
<dbReference type="AlphaFoldDB" id="A0A7C9E481"/>
<proteinExistence type="predicted"/>
<keyword evidence="1" id="KW-0732">Signal</keyword>
<evidence type="ECO:0000256" key="1">
    <source>
        <dbReference type="SAM" id="SignalP"/>
    </source>
</evidence>
<feature type="signal peptide" evidence="1">
    <location>
        <begin position="1"/>
        <end position="21"/>
    </location>
</feature>
<accession>A0A7C9E481</accession>
<feature type="chain" id="PRO_5027618435" evidence="1">
    <location>
        <begin position="22"/>
        <end position="99"/>
    </location>
</feature>
<reference evidence="2" key="2">
    <citation type="submission" date="2020-07" db="EMBL/GenBank/DDBJ databases">
        <authorList>
            <person name="Vera ALvarez R."/>
            <person name="Arias-Moreno D.M."/>
            <person name="Jimenez-Jacinto V."/>
            <person name="Jimenez-Bremont J.F."/>
            <person name="Swaminathan K."/>
            <person name="Moose S.P."/>
            <person name="Guerrero-Gonzalez M.L."/>
            <person name="Marino-Ramirez L."/>
            <person name="Landsman D."/>
            <person name="Rodriguez-Kessler M."/>
            <person name="Delgado-Sanchez P."/>
        </authorList>
    </citation>
    <scope>NUCLEOTIDE SEQUENCE</scope>
    <source>
        <tissue evidence="2">Cladode</tissue>
    </source>
</reference>
<dbReference type="EMBL" id="GISG01178988">
    <property type="protein sequence ID" value="MBA4653408.1"/>
    <property type="molecule type" value="Transcribed_RNA"/>
</dbReference>
<organism evidence="2">
    <name type="scientific">Opuntia streptacantha</name>
    <name type="common">Prickly pear cactus</name>
    <name type="synonym">Opuntia cardona</name>
    <dbReference type="NCBI Taxonomy" id="393608"/>
    <lineage>
        <taxon>Eukaryota</taxon>
        <taxon>Viridiplantae</taxon>
        <taxon>Streptophyta</taxon>
        <taxon>Embryophyta</taxon>
        <taxon>Tracheophyta</taxon>
        <taxon>Spermatophyta</taxon>
        <taxon>Magnoliopsida</taxon>
        <taxon>eudicotyledons</taxon>
        <taxon>Gunneridae</taxon>
        <taxon>Pentapetalae</taxon>
        <taxon>Caryophyllales</taxon>
        <taxon>Cactineae</taxon>
        <taxon>Cactaceae</taxon>
        <taxon>Opuntioideae</taxon>
        <taxon>Opuntia</taxon>
    </lineage>
</organism>
<evidence type="ECO:0000313" key="2">
    <source>
        <dbReference type="EMBL" id="MBA4653408.1"/>
    </source>
</evidence>
<sequence length="99" mass="11091">MPPIQHLLNIILFSVNVPVLSVKIYSTCPKSSLIAVFVAREETPVSLSNISRSQSINFAYKLFTRSRDTFIEMGIIMEHRSSNRRGIISSSYHGPSSGY</sequence>
<reference evidence="2" key="1">
    <citation type="journal article" date="2013" name="J. Plant Res.">
        <title>Effect of fungi and light on seed germination of three Opuntia species from semiarid lands of central Mexico.</title>
        <authorList>
            <person name="Delgado-Sanchez P."/>
            <person name="Jimenez-Bremont J.F."/>
            <person name="Guerrero-Gonzalez Mde L."/>
            <person name="Flores J."/>
        </authorList>
    </citation>
    <scope>NUCLEOTIDE SEQUENCE</scope>
    <source>
        <tissue evidence="2">Cladode</tissue>
    </source>
</reference>